<evidence type="ECO:0000313" key="1">
    <source>
        <dbReference type="EMBL" id="KJZ00591.1"/>
    </source>
</evidence>
<dbReference type="PATRIC" id="fig|151081.8.peg.2649"/>
<keyword evidence="2" id="KW-1185">Reference proteome</keyword>
<proteinExistence type="predicted"/>
<gene>
    <name evidence="1" type="ORF">TW72_07935</name>
</gene>
<dbReference type="GeneID" id="58228417"/>
<dbReference type="OrthoDB" id="6290375at2"/>
<name>A0A0F4PMT3_9GAMM</name>
<organism evidence="1 2">
    <name type="scientific">Pseudoalteromonas ruthenica</name>
    <dbReference type="NCBI Taxonomy" id="151081"/>
    <lineage>
        <taxon>Bacteria</taxon>
        <taxon>Pseudomonadati</taxon>
        <taxon>Pseudomonadota</taxon>
        <taxon>Gammaproteobacteria</taxon>
        <taxon>Alteromonadales</taxon>
        <taxon>Pseudoalteromonadaceae</taxon>
        <taxon>Pseudoalteromonas</taxon>
    </lineage>
</organism>
<dbReference type="RefSeq" id="WP_045979882.1">
    <property type="nucleotide sequence ID" value="NZ_JXXY01000015.1"/>
</dbReference>
<dbReference type="eggNOG" id="ENOG50327EX">
    <property type="taxonomic scope" value="Bacteria"/>
</dbReference>
<evidence type="ECO:0008006" key="3">
    <source>
        <dbReference type="Google" id="ProtNLM"/>
    </source>
</evidence>
<evidence type="ECO:0000313" key="2">
    <source>
        <dbReference type="Proteomes" id="UP000033664"/>
    </source>
</evidence>
<accession>A0A0F4PMT3</accession>
<protein>
    <recommendedName>
        <fullName evidence="3">STAS/SEC14 domain-containing protein</fullName>
    </recommendedName>
</protein>
<dbReference type="EMBL" id="JXXZ01000006">
    <property type="protein sequence ID" value="KJZ00591.1"/>
    <property type="molecule type" value="Genomic_DNA"/>
</dbReference>
<sequence>MANSVVASLSYCAEENIVCATMRGKAQSIDVLNNANAIIEFANSYNAKAVLIDVREFEHAYAKDEFIDVCNKLAPLLGQLSIARVVSYQGFMHELVTQKVRELGVRVKNFDCQEQARNWLRPLSC</sequence>
<dbReference type="AlphaFoldDB" id="A0A0F4PMT3"/>
<comment type="caution">
    <text evidence="1">The sequence shown here is derived from an EMBL/GenBank/DDBJ whole genome shotgun (WGS) entry which is preliminary data.</text>
</comment>
<reference evidence="1 2" key="1">
    <citation type="journal article" date="2015" name="BMC Genomics">
        <title>Genome mining reveals unlocked bioactive potential of marine Gram-negative bacteria.</title>
        <authorList>
            <person name="Machado H."/>
            <person name="Sonnenschein E.C."/>
            <person name="Melchiorsen J."/>
            <person name="Gram L."/>
        </authorList>
    </citation>
    <scope>NUCLEOTIDE SEQUENCE [LARGE SCALE GENOMIC DNA]</scope>
    <source>
        <strain evidence="1 2">S3137</strain>
    </source>
</reference>
<dbReference type="Proteomes" id="UP000033664">
    <property type="component" value="Unassembled WGS sequence"/>
</dbReference>